<evidence type="ECO:0000256" key="3">
    <source>
        <dbReference type="ARBA" id="ARBA00023242"/>
    </source>
</evidence>
<name>A0A1S3CCD3_CUCME</name>
<dbReference type="InParanoid" id="A0A1S3CCD3"/>
<evidence type="ECO:0000313" key="7">
    <source>
        <dbReference type="Proteomes" id="UP001652600"/>
    </source>
</evidence>
<evidence type="ECO:0000256" key="2">
    <source>
        <dbReference type="ARBA" id="ARBA00006081"/>
    </source>
</evidence>
<feature type="compositionally biased region" description="Low complexity" evidence="5">
    <location>
        <begin position="158"/>
        <end position="174"/>
    </location>
</feature>
<evidence type="ECO:0000256" key="1">
    <source>
        <dbReference type="ARBA" id="ARBA00004123"/>
    </source>
</evidence>
<dbReference type="AlphaFoldDB" id="A0A1S3CCD3"/>
<evidence type="ECO:0000259" key="6">
    <source>
        <dbReference type="Pfam" id="PF16135"/>
    </source>
</evidence>
<protein>
    <recommendedName>
        <fullName evidence="4">Ninja-family protein</fullName>
    </recommendedName>
    <alternativeName>
        <fullName evidence="4">ABI-binding protein</fullName>
    </alternativeName>
</protein>
<accession>A0A1S3CCD3</accession>
<feature type="domain" description="Tify" evidence="6">
    <location>
        <begin position="255"/>
        <end position="287"/>
    </location>
</feature>
<keyword evidence="3 4" id="KW-0539">Nucleus</keyword>
<feature type="region of interest" description="Disordered" evidence="5">
    <location>
        <begin position="150"/>
        <end position="218"/>
    </location>
</feature>
<feature type="region of interest" description="Disordered" evidence="5">
    <location>
        <begin position="27"/>
        <end position="81"/>
    </location>
</feature>
<organism evidence="7 8">
    <name type="scientific">Cucumis melo</name>
    <name type="common">Muskmelon</name>
    <dbReference type="NCBI Taxonomy" id="3656"/>
    <lineage>
        <taxon>Eukaryota</taxon>
        <taxon>Viridiplantae</taxon>
        <taxon>Streptophyta</taxon>
        <taxon>Embryophyta</taxon>
        <taxon>Tracheophyta</taxon>
        <taxon>Spermatophyta</taxon>
        <taxon>Magnoliopsida</taxon>
        <taxon>eudicotyledons</taxon>
        <taxon>Gunneridae</taxon>
        <taxon>Pentapetalae</taxon>
        <taxon>rosids</taxon>
        <taxon>fabids</taxon>
        <taxon>Cucurbitales</taxon>
        <taxon>Cucurbitaceae</taxon>
        <taxon>Benincaseae</taxon>
        <taxon>Cucumis</taxon>
    </lineage>
</organism>
<dbReference type="InterPro" id="IPR032308">
    <property type="entry name" value="TDBD"/>
</dbReference>
<keyword evidence="7" id="KW-1185">Reference proteome</keyword>
<reference evidence="8" key="1">
    <citation type="submission" date="2025-08" db="UniProtKB">
        <authorList>
            <consortium name="RefSeq"/>
        </authorList>
    </citation>
    <scope>IDENTIFICATION</scope>
    <source>
        <tissue evidence="8">Stem</tissue>
    </source>
</reference>
<dbReference type="KEGG" id="cmo:103499221"/>
<dbReference type="PANTHER" id="PTHR31413">
    <property type="entry name" value="AFP HOMOLOG 2"/>
    <property type="match status" value="1"/>
</dbReference>
<comment type="function">
    <text evidence="4">Acts as a negative regulator of abscisic acid (ABA) response.</text>
</comment>
<sequence>MKSMNLHQQNLDLRLSIGGPFNNLPEKLNGSDLESGVTDVNNRVDIRRRHGKRKREEDPNNNPPFKNRRGNFTNNVDLNKPDPPLQISYPYSSLQYVPFFNGYGYAYPCLVPYWPPDESPVGCRIVSDDGVSNKNSGSCGSSPVCSSSVVSDNHHHSSSSLEGGCSNSSNSSISMKHVKPKPCNKKFVEDESSQVKKSSSSSMENGKPPKPQIQTQNSVASFEQMPCVSTTGIGPNGTKIVTTGFLYRYSNLEVSILCVCHGRSFSPAEFVKHGGGGEVSHPLKHITVLPPNGFFPSSIR</sequence>
<dbReference type="RefSeq" id="XP_008460392.2">
    <property type="nucleotide sequence ID" value="XM_008462170.3"/>
</dbReference>
<dbReference type="PANTHER" id="PTHR31413:SF31">
    <property type="entry name" value="NINJA-FAMILY PROTEIN AFP3"/>
    <property type="match status" value="1"/>
</dbReference>
<dbReference type="GeneID" id="103499221"/>
<comment type="similarity">
    <text evidence="2 4">Belongs to the Ninja family.</text>
</comment>
<comment type="subcellular location">
    <subcellularLocation>
        <location evidence="1 4">Nucleus</location>
    </subcellularLocation>
</comment>
<evidence type="ECO:0000256" key="4">
    <source>
        <dbReference type="RuleBase" id="RU369029"/>
    </source>
</evidence>
<evidence type="ECO:0000313" key="8">
    <source>
        <dbReference type="RefSeq" id="XP_008460392.2"/>
    </source>
</evidence>
<gene>
    <name evidence="8" type="primary">LOC103499221</name>
</gene>
<dbReference type="Proteomes" id="UP001652600">
    <property type="component" value="Chromosome 4"/>
</dbReference>
<dbReference type="InterPro" id="IPR031307">
    <property type="entry name" value="Ninja_fam"/>
</dbReference>
<evidence type="ECO:0000256" key="5">
    <source>
        <dbReference type="SAM" id="MobiDB-lite"/>
    </source>
</evidence>
<proteinExistence type="inferred from homology"/>
<dbReference type="Pfam" id="PF16135">
    <property type="entry name" value="TDBD"/>
    <property type="match status" value="1"/>
</dbReference>